<comment type="similarity">
    <text evidence="1">Belongs to the methyltransferase superfamily.</text>
</comment>
<proteinExistence type="inferred from homology"/>
<dbReference type="Proteomes" id="UP000245771">
    <property type="component" value="Unassembled WGS sequence"/>
</dbReference>
<dbReference type="RefSeq" id="XP_025356843.1">
    <property type="nucleotide sequence ID" value="XM_025500618.1"/>
</dbReference>
<evidence type="ECO:0000313" key="6">
    <source>
        <dbReference type="Proteomes" id="UP000245771"/>
    </source>
</evidence>
<name>A0A316VKH3_9BASI</name>
<dbReference type="Gene3D" id="3.40.50.150">
    <property type="entry name" value="Vaccinia Virus protein VP39"/>
    <property type="match status" value="1"/>
</dbReference>
<reference evidence="5 6" key="1">
    <citation type="journal article" date="2018" name="Mol. Biol. Evol.">
        <title>Broad Genomic Sampling Reveals a Smut Pathogenic Ancestry of the Fungal Clade Ustilaginomycotina.</title>
        <authorList>
            <person name="Kijpornyongpan T."/>
            <person name="Mondo S.J."/>
            <person name="Barry K."/>
            <person name="Sandor L."/>
            <person name="Lee J."/>
            <person name="Lipzen A."/>
            <person name="Pangilinan J."/>
            <person name="LaButti K."/>
            <person name="Hainaut M."/>
            <person name="Henrissat B."/>
            <person name="Grigoriev I.V."/>
            <person name="Spatafora J.W."/>
            <person name="Aime M.C."/>
        </authorList>
    </citation>
    <scope>NUCLEOTIDE SEQUENCE [LARGE SCALE GENOMIC DNA]</scope>
    <source>
        <strain evidence="5 6">MCA 3882</strain>
    </source>
</reference>
<dbReference type="GO" id="GO:0008757">
    <property type="term" value="F:S-adenosylmethionine-dependent methyltransferase activity"/>
    <property type="evidence" value="ECO:0007669"/>
    <property type="project" value="InterPro"/>
</dbReference>
<keyword evidence="2 5" id="KW-0489">Methyltransferase</keyword>
<keyword evidence="6" id="KW-1185">Reference proteome</keyword>
<dbReference type="InterPro" id="IPR013216">
    <property type="entry name" value="Methyltransf_11"/>
</dbReference>
<dbReference type="OrthoDB" id="10027013at2759"/>
<evidence type="ECO:0000313" key="5">
    <source>
        <dbReference type="EMBL" id="PWN36541.1"/>
    </source>
</evidence>
<organism evidence="5 6">
    <name type="scientific">Meira miltonrushii</name>
    <dbReference type="NCBI Taxonomy" id="1280837"/>
    <lineage>
        <taxon>Eukaryota</taxon>
        <taxon>Fungi</taxon>
        <taxon>Dikarya</taxon>
        <taxon>Basidiomycota</taxon>
        <taxon>Ustilaginomycotina</taxon>
        <taxon>Exobasidiomycetes</taxon>
        <taxon>Exobasidiales</taxon>
        <taxon>Brachybasidiaceae</taxon>
        <taxon>Meira</taxon>
    </lineage>
</organism>
<dbReference type="InParanoid" id="A0A316VKH3"/>
<evidence type="ECO:0000256" key="2">
    <source>
        <dbReference type="ARBA" id="ARBA00022603"/>
    </source>
</evidence>
<dbReference type="PANTHER" id="PTHR44942">
    <property type="entry name" value="METHYLTRANSF_11 DOMAIN-CONTAINING PROTEIN"/>
    <property type="match status" value="1"/>
</dbReference>
<evidence type="ECO:0000256" key="3">
    <source>
        <dbReference type="ARBA" id="ARBA00022679"/>
    </source>
</evidence>
<dbReference type="GeneID" id="37022399"/>
<dbReference type="GO" id="GO:0032259">
    <property type="term" value="P:methylation"/>
    <property type="evidence" value="ECO:0007669"/>
    <property type="project" value="UniProtKB-KW"/>
</dbReference>
<dbReference type="EMBL" id="KZ819602">
    <property type="protein sequence ID" value="PWN36541.1"/>
    <property type="molecule type" value="Genomic_DNA"/>
</dbReference>
<dbReference type="SUPFAM" id="SSF53335">
    <property type="entry name" value="S-adenosyl-L-methionine-dependent methyltransferases"/>
    <property type="match status" value="1"/>
</dbReference>
<accession>A0A316VKH3</accession>
<dbReference type="PANTHER" id="PTHR44942:SF4">
    <property type="entry name" value="METHYLTRANSFERASE TYPE 11 DOMAIN-CONTAINING PROTEIN"/>
    <property type="match status" value="1"/>
</dbReference>
<evidence type="ECO:0000259" key="4">
    <source>
        <dbReference type="Pfam" id="PF08241"/>
    </source>
</evidence>
<keyword evidence="3 5" id="KW-0808">Transferase</keyword>
<dbReference type="InterPro" id="IPR051052">
    <property type="entry name" value="Diverse_substrate_MTase"/>
</dbReference>
<gene>
    <name evidence="5" type="ORF">FA14DRAFT_175853</name>
</gene>
<evidence type="ECO:0000256" key="1">
    <source>
        <dbReference type="ARBA" id="ARBA00008361"/>
    </source>
</evidence>
<feature type="domain" description="Methyltransferase type 11" evidence="4">
    <location>
        <begin position="59"/>
        <end position="155"/>
    </location>
</feature>
<protein>
    <submittedName>
        <fullName evidence="5">S-adenosyl-L-methionine-dependent methyltransferase</fullName>
    </submittedName>
</protein>
<sequence length="332" mass="37748">MTTLDKQFQHHDANPNYFGADTLEWDQYHQFRPSYPRELFEIIFAYHKQNGNEWSLAADFGSGPGTIAPNLLERFQKVHGSDLNERQINLGKSALQEKFGKDRVEMHVGAAGSCDWIKDGSADIFTSAEAVQWFDSDLWIEEASKKLKPGGTLAFWYYSPNCTIISHPEAAFYCNKLFSILFESVWSSEGFPRGPVEAHALKLRNIGIDSTKFHKEVRQFWQLPENVAGVNGLGENPPSSFSLVKDCPERIAKDAKVIDQECKESNSCFLQRSSWTTKELLHYIESLGMPMDVLYKHKEYESTMDSLHQIVGGEKGTFTVGWWLSLVMATRT</sequence>
<dbReference type="AlphaFoldDB" id="A0A316VKH3"/>
<dbReference type="STRING" id="1280837.A0A316VKH3"/>
<dbReference type="Pfam" id="PF08241">
    <property type="entry name" value="Methyltransf_11"/>
    <property type="match status" value="1"/>
</dbReference>
<dbReference type="InterPro" id="IPR029063">
    <property type="entry name" value="SAM-dependent_MTases_sf"/>
</dbReference>
<dbReference type="CDD" id="cd02440">
    <property type="entry name" value="AdoMet_MTases"/>
    <property type="match status" value="1"/>
</dbReference>